<keyword evidence="2" id="KW-0045">Antibiotic biosynthesis</keyword>
<sequence length="377" mass="40459">MINIFQPSLGAEEVAAVAEVFESNWVGKGERTAKFEAAFAEHLGVGQDRVMTVNSCTEGLFLSMQLAEVGPGDDVVLPTVSFVGAGNAVASRGARPVFCDVDPRTLNPTAADVEAALTPVTKAVIVLHYGGRAGEVAEIARLCRERGILLVEDAACAPASRVEGQACGTVGDIGVWSFDGAKILVTGDGGVLTARDPGLVERGRKLTYFGLEQVSGFSQARQAGTRWWEFQISSFSRRSVMNDVQSAIGLVQLGKLGGFVRRRQEIADRYDRRLRGTAGITTPPPLPGGQTSSHYMYWIQLDPAQRDQVAADLYAAGIYTTFRYAALHAVDAYDWDGWLPNAEHAVAATLCLPLHQALADDDVDFVADTLLESVNAR</sequence>
<organism evidence="4 5">
    <name type="scientific">Amycolatopsis rubida</name>
    <dbReference type="NCBI Taxonomy" id="112413"/>
    <lineage>
        <taxon>Bacteria</taxon>
        <taxon>Bacillati</taxon>
        <taxon>Actinomycetota</taxon>
        <taxon>Actinomycetes</taxon>
        <taxon>Pseudonocardiales</taxon>
        <taxon>Pseudonocardiaceae</taxon>
        <taxon>Amycolatopsis</taxon>
    </lineage>
</organism>
<evidence type="ECO:0000313" key="4">
    <source>
        <dbReference type="EMBL" id="NEC58030.1"/>
    </source>
</evidence>
<name>A0ABX0BYZ9_9PSEU</name>
<dbReference type="InterPro" id="IPR015422">
    <property type="entry name" value="PyrdxlP-dep_Trfase_small"/>
</dbReference>
<dbReference type="PANTHER" id="PTHR30244">
    <property type="entry name" value="TRANSAMINASE"/>
    <property type="match status" value="1"/>
</dbReference>
<keyword evidence="4" id="KW-0808">Transferase</keyword>
<dbReference type="GO" id="GO:0008483">
    <property type="term" value="F:transaminase activity"/>
    <property type="evidence" value="ECO:0007669"/>
    <property type="project" value="UniProtKB-KW"/>
</dbReference>
<dbReference type="EMBL" id="JAAGNC010000096">
    <property type="protein sequence ID" value="NEC58030.1"/>
    <property type="molecule type" value="Genomic_DNA"/>
</dbReference>
<accession>A0ABX0BYZ9</accession>
<evidence type="ECO:0000256" key="1">
    <source>
        <dbReference type="ARBA" id="ARBA00001933"/>
    </source>
</evidence>
<comment type="similarity">
    <text evidence="3">Belongs to the DegT/DnrJ/EryC1 family.</text>
</comment>
<dbReference type="InterPro" id="IPR015421">
    <property type="entry name" value="PyrdxlP-dep_Trfase_major"/>
</dbReference>
<comment type="caution">
    <text evidence="4">The sequence shown here is derived from an EMBL/GenBank/DDBJ whole genome shotgun (WGS) entry which is preliminary data.</text>
</comment>
<dbReference type="PIRSF" id="PIRSF000390">
    <property type="entry name" value="PLP_StrS"/>
    <property type="match status" value="1"/>
</dbReference>
<reference evidence="4 5" key="1">
    <citation type="submission" date="2020-01" db="EMBL/GenBank/DDBJ databases">
        <title>Insect and environment-associated Actinomycetes.</title>
        <authorList>
            <person name="Currrie C."/>
            <person name="Chevrette M."/>
            <person name="Carlson C."/>
            <person name="Stubbendieck R."/>
            <person name="Wendt-Pienkowski E."/>
        </authorList>
    </citation>
    <scope>NUCLEOTIDE SEQUENCE [LARGE SCALE GENOMIC DNA]</scope>
    <source>
        <strain evidence="4 5">SID8386</strain>
    </source>
</reference>
<protein>
    <submittedName>
        <fullName evidence="4">DegT/DnrJ/EryC1/StrS family aminotransferase</fullName>
    </submittedName>
</protein>
<keyword evidence="4" id="KW-0032">Aminotransferase</keyword>
<dbReference type="PANTHER" id="PTHR30244:SF34">
    <property type="entry name" value="DTDP-4-AMINO-4,6-DIDEOXYGALACTOSE TRANSAMINASE"/>
    <property type="match status" value="1"/>
</dbReference>
<evidence type="ECO:0000256" key="3">
    <source>
        <dbReference type="RuleBase" id="RU004508"/>
    </source>
</evidence>
<dbReference type="Gene3D" id="3.40.640.10">
    <property type="entry name" value="Type I PLP-dependent aspartate aminotransferase-like (Major domain)"/>
    <property type="match status" value="1"/>
</dbReference>
<proteinExistence type="inferred from homology"/>
<dbReference type="SUPFAM" id="SSF53383">
    <property type="entry name" value="PLP-dependent transferases"/>
    <property type="match status" value="1"/>
</dbReference>
<gene>
    <name evidence="4" type="ORF">G3I59_21100</name>
</gene>
<dbReference type="Proteomes" id="UP000470404">
    <property type="component" value="Unassembled WGS sequence"/>
</dbReference>
<dbReference type="CDD" id="cd00616">
    <property type="entry name" value="AHBA_syn"/>
    <property type="match status" value="1"/>
</dbReference>
<keyword evidence="3" id="KW-0663">Pyridoxal phosphate</keyword>
<dbReference type="RefSeq" id="WP_067593366.1">
    <property type="nucleotide sequence ID" value="NZ_JAAGNC010000096.1"/>
</dbReference>
<keyword evidence="5" id="KW-1185">Reference proteome</keyword>
<evidence type="ECO:0000313" key="5">
    <source>
        <dbReference type="Proteomes" id="UP000470404"/>
    </source>
</evidence>
<dbReference type="InterPro" id="IPR015424">
    <property type="entry name" value="PyrdxlP-dep_Trfase"/>
</dbReference>
<evidence type="ECO:0000256" key="2">
    <source>
        <dbReference type="ARBA" id="ARBA00023194"/>
    </source>
</evidence>
<dbReference type="Gene3D" id="3.90.1150.10">
    <property type="entry name" value="Aspartate Aminotransferase, domain 1"/>
    <property type="match status" value="1"/>
</dbReference>
<dbReference type="Pfam" id="PF01041">
    <property type="entry name" value="DegT_DnrJ_EryC1"/>
    <property type="match status" value="1"/>
</dbReference>
<comment type="cofactor">
    <cofactor evidence="1">
        <name>pyridoxal 5'-phosphate</name>
        <dbReference type="ChEBI" id="CHEBI:597326"/>
    </cofactor>
</comment>
<dbReference type="InterPro" id="IPR000653">
    <property type="entry name" value="DegT/StrS_aminotransferase"/>
</dbReference>